<dbReference type="EMBL" id="LN899825">
    <property type="protein sequence ID" value="CUV36573.1"/>
    <property type="molecule type" value="Genomic_DNA"/>
</dbReference>
<keyword evidence="1" id="KW-0472">Membrane</keyword>
<keyword evidence="1" id="KW-1133">Transmembrane helix</keyword>
<dbReference type="AlphaFoldDB" id="A0A0S4UIZ5"/>
<organism evidence="2">
    <name type="scientific">Ralstonia solanacearum</name>
    <name type="common">Pseudomonas solanacearum</name>
    <dbReference type="NCBI Taxonomy" id="305"/>
    <lineage>
        <taxon>Bacteria</taxon>
        <taxon>Pseudomonadati</taxon>
        <taxon>Pseudomonadota</taxon>
        <taxon>Betaproteobacteria</taxon>
        <taxon>Burkholderiales</taxon>
        <taxon>Burkholderiaceae</taxon>
        <taxon>Ralstonia</taxon>
        <taxon>Ralstonia solanacearum species complex</taxon>
    </lineage>
</organism>
<gene>
    <name evidence="5" type="ORF">RD1301_v1_2200006</name>
    <name evidence="2" type="ORF">RUN1744_v1_150013</name>
    <name evidence="3" type="ORF">TD1301_v1_2190035</name>
    <name evidence="4" type="ORF">TF3108_v1_780013</name>
</gene>
<dbReference type="EMBL" id="LN899823">
    <property type="protein sequence ID" value="CUV22200.1"/>
    <property type="molecule type" value="Genomic_DNA"/>
</dbReference>
<protein>
    <submittedName>
        <fullName evidence="2">Phage-related protein</fullName>
    </submittedName>
</protein>
<feature type="transmembrane region" description="Helical" evidence="1">
    <location>
        <begin position="31"/>
        <end position="47"/>
    </location>
</feature>
<evidence type="ECO:0000313" key="3">
    <source>
        <dbReference type="EMBL" id="CUV36573.1"/>
    </source>
</evidence>
<dbReference type="EMBL" id="LN899822">
    <property type="protein sequence ID" value="CUV62278.1"/>
    <property type="molecule type" value="Genomic_DNA"/>
</dbReference>
<keyword evidence="1" id="KW-0812">Transmembrane</keyword>
<proteinExistence type="predicted"/>
<sequence>MAEPIATSTSATAVAVTSVGAISLLPGVDAGTVLGAFAGAAVFALNAGGDLSIAKKLSFLVLSIVAGVLSAPLAASLIAKALPADTEVSNAVGALVASTVVVKLLLALIRAADNSDKLLAALRGGSSDNRGGNQP</sequence>
<name>A0A0S4UIZ5_RALSL</name>
<evidence type="ECO:0000313" key="5">
    <source>
        <dbReference type="EMBL" id="CUV62278.1"/>
    </source>
</evidence>
<feature type="transmembrane region" description="Helical" evidence="1">
    <location>
        <begin position="91"/>
        <end position="109"/>
    </location>
</feature>
<evidence type="ECO:0000256" key="1">
    <source>
        <dbReference type="SAM" id="Phobius"/>
    </source>
</evidence>
<feature type="transmembrane region" description="Helical" evidence="1">
    <location>
        <begin position="59"/>
        <end position="79"/>
    </location>
</feature>
<dbReference type="EMBL" id="LN899826">
    <property type="protein sequence ID" value="CUV41330.1"/>
    <property type="molecule type" value="Genomic_DNA"/>
</dbReference>
<dbReference type="InterPro" id="IPR032637">
    <property type="entry name" value="Phage_holin-like"/>
</dbReference>
<reference evidence="2" key="1">
    <citation type="submission" date="2015-10" db="EMBL/GenBank/DDBJ databases">
        <authorList>
            <person name="Gilbert D.G."/>
        </authorList>
    </citation>
    <scope>NUCLEOTIDE SEQUENCE</scope>
    <source>
        <strain evidence="2">Phyl III-seqv23</strain>
    </source>
</reference>
<dbReference type="Pfam" id="PF16931">
    <property type="entry name" value="Phage_holin_8"/>
    <property type="match status" value="1"/>
</dbReference>
<evidence type="ECO:0000313" key="4">
    <source>
        <dbReference type="EMBL" id="CUV41330.1"/>
    </source>
</evidence>
<evidence type="ECO:0000313" key="2">
    <source>
        <dbReference type="EMBL" id="CUV22200.1"/>
    </source>
</evidence>
<accession>A0A0S4UIZ5</accession>